<evidence type="ECO:0000256" key="1">
    <source>
        <dbReference type="SAM" id="Phobius"/>
    </source>
</evidence>
<keyword evidence="1" id="KW-0472">Membrane</keyword>
<accession>E9PAB5</accession>
<keyword evidence="1" id="KW-0812">Transmembrane</keyword>
<reference evidence="2" key="2">
    <citation type="journal article" date="1997" name="FEBS Lett.">
        <title>Molecular cloning and expression of subunit 9 of the 26S proteasome.</title>
        <authorList>
            <person name="Hoffman L."/>
            <person name="Rechsteiner M."/>
        </authorList>
    </citation>
    <scope>NUCLEOTIDE SEQUENCE</scope>
    <source>
        <strain evidence="2">FY1679</strain>
    </source>
</reference>
<proteinExistence type="predicted"/>
<evidence type="ECO:0000313" key="2">
    <source>
        <dbReference type="EMBL" id="CAA64907.1"/>
    </source>
</evidence>
<organism evidence="2">
    <name type="scientific">Saccharomyces cerevisiae</name>
    <name type="common">Baker's yeast</name>
    <dbReference type="NCBI Taxonomy" id="4932"/>
    <lineage>
        <taxon>Eukaryota</taxon>
        <taxon>Fungi</taxon>
        <taxon>Dikarya</taxon>
        <taxon>Ascomycota</taxon>
        <taxon>Saccharomycotina</taxon>
        <taxon>Saccharomycetes</taxon>
        <taxon>Saccharomycetales</taxon>
        <taxon>Saccharomycetaceae</taxon>
        <taxon>Saccharomyces</taxon>
    </lineage>
</organism>
<protein>
    <submittedName>
        <fullName evidence="2">ORF 2352 protein</fullName>
    </submittedName>
</protein>
<name>E9PAB5_YEASX</name>
<gene>
    <name evidence="2" type="primary">ORF 2352</name>
</gene>
<sequence>MPHRCRFERGSSFICMIIIRRPIDISITFLLLVCCGLFISGKRQIIPIFGDIIKLEMLFYWGSPSLEDELFSSLLDFFCFLVSPLLSGSVTVLFLLFLDITVLDMSLSVLSFFCKTLIS</sequence>
<dbReference type="EMBL" id="X95644">
    <property type="protein sequence ID" value="CAA64907.1"/>
    <property type="molecule type" value="Genomic_DNA"/>
</dbReference>
<reference evidence="2" key="1">
    <citation type="journal article" date="1996" name="Yeast">
        <title>The sequence of a 16,691 bp segment of Saccharomyces cerevisiae chromosome IV identifies the DUN1, PMT1, PMT5, SRP14 and DPR1 genes, and five new open reading frames.</title>
        <authorList>
            <person name="Boskovic J."/>
            <person name="Soler-Mira A."/>
            <person name="Garcia-Cantalejo J.M."/>
            <person name="Ballesta J.P.G."/>
            <person name="Jimenez A."/>
            <person name="Remacha M.A."/>
        </authorList>
    </citation>
    <scope>NUCLEOTIDE SEQUENCE</scope>
    <source>
        <strain evidence="2">FY1679</strain>
    </source>
</reference>
<keyword evidence="1" id="KW-1133">Transmembrane helix</keyword>
<feature type="transmembrane region" description="Helical" evidence="1">
    <location>
        <begin position="21"/>
        <end position="39"/>
    </location>
</feature>
<feature type="transmembrane region" description="Helical" evidence="1">
    <location>
        <begin position="74"/>
        <end position="98"/>
    </location>
</feature>
<dbReference type="AlphaFoldDB" id="E9PAB5"/>